<dbReference type="AlphaFoldDB" id="A0A5C6A8M8"/>
<evidence type="ECO:0000313" key="1">
    <source>
        <dbReference type="EMBL" id="TWT95909.1"/>
    </source>
</evidence>
<dbReference type="Proteomes" id="UP000317421">
    <property type="component" value="Unassembled WGS sequence"/>
</dbReference>
<dbReference type="OrthoDB" id="9998041at2"/>
<keyword evidence="2" id="KW-1185">Reference proteome</keyword>
<evidence type="ECO:0000313" key="2">
    <source>
        <dbReference type="Proteomes" id="UP000317421"/>
    </source>
</evidence>
<organism evidence="1 2">
    <name type="scientific">Botrimarina colliarenosi</name>
    <dbReference type="NCBI Taxonomy" id="2528001"/>
    <lineage>
        <taxon>Bacteria</taxon>
        <taxon>Pseudomonadati</taxon>
        <taxon>Planctomycetota</taxon>
        <taxon>Planctomycetia</taxon>
        <taxon>Pirellulales</taxon>
        <taxon>Lacipirellulaceae</taxon>
        <taxon>Botrimarina</taxon>
    </lineage>
</organism>
<accession>A0A5C6A8M8</accession>
<dbReference type="RefSeq" id="WP_146445716.1">
    <property type="nucleotide sequence ID" value="NZ_SJPR01000004.1"/>
</dbReference>
<comment type="caution">
    <text evidence="1">The sequence shown here is derived from an EMBL/GenBank/DDBJ whole genome shotgun (WGS) entry which is preliminary data.</text>
</comment>
<dbReference type="EMBL" id="SJPR01000004">
    <property type="protein sequence ID" value="TWT95909.1"/>
    <property type="molecule type" value="Genomic_DNA"/>
</dbReference>
<reference evidence="1 2" key="1">
    <citation type="submission" date="2019-02" db="EMBL/GenBank/DDBJ databases">
        <title>Deep-cultivation of Planctomycetes and their phenomic and genomic characterization uncovers novel biology.</title>
        <authorList>
            <person name="Wiegand S."/>
            <person name="Jogler M."/>
            <person name="Boedeker C."/>
            <person name="Pinto D."/>
            <person name="Vollmers J."/>
            <person name="Rivas-Marin E."/>
            <person name="Kohn T."/>
            <person name="Peeters S.H."/>
            <person name="Heuer A."/>
            <person name="Rast P."/>
            <person name="Oberbeckmann S."/>
            <person name="Bunk B."/>
            <person name="Jeske O."/>
            <person name="Meyerdierks A."/>
            <person name="Storesund J.E."/>
            <person name="Kallscheuer N."/>
            <person name="Luecker S."/>
            <person name="Lage O.M."/>
            <person name="Pohl T."/>
            <person name="Merkel B.J."/>
            <person name="Hornburger P."/>
            <person name="Mueller R.-W."/>
            <person name="Bruemmer F."/>
            <person name="Labrenz M."/>
            <person name="Spormann A.M."/>
            <person name="Op Den Camp H."/>
            <person name="Overmann J."/>
            <person name="Amann R."/>
            <person name="Jetten M.S.M."/>
            <person name="Mascher T."/>
            <person name="Medema M.H."/>
            <person name="Devos D.P."/>
            <person name="Kaster A.-K."/>
            <person name="Ovreas L."/>
            <person name="Rohde M."/>
            <person name="Galperin M.Y."/>
            <person name="Jogler C."/>
        </authorList>
    </citation>
    <scope>NUCLEOTIDE SEQUENCE [LARGE SCALE GENOMIC DNA]</scope>
    <source>
        <strain evidence="1 2">Pla108</strain>
    </source>
</reference>
<protein>
    <recommendedName>
        <fullName evidence="3">Zinc-finger domain-containing protein</fullName>
    </recommendedName>
</protein>
<proteinExistence type="predicted"/>
<sequence>MSTTEKTNLELDADEPIDRLDQLLSLFLDDSLSEEEASELNAKLIADPAARTRSFEFAQLHADLYAYFREPKRSSIAPPLPLPIPGLGLPSTH</sequence>
<name>A0A5C6A8M8_9BACT</name>
<evidence type="ECO:0008006" key="3">
    <source>
        <dbReference type="Google" id="ProtNLM"/>
    </source>
</evidence>
<gene>
    <name evidence="1" type="ORF">Pla108_29860</name>
</gene>